<evidence type="ECO:0000256" key="2">
    <source>
        <dbReference type="ARBA" id="ARBA00008064"/>
    </source>
</evidence>
<feature type="domain" description="PapC N-terminal" evidence="11">
    <location>
        <begin position="41"/>
        <end position="171"/>
    </location>
</feature>
<feature type="domain" description="PapC-like C-terminal" evidence="10">
    <location>
        <begin position="739"/>
        <end position="800"/>
    </location>
</feature>
<evidence type="ECO:0000313" key="12">
    <source>
        <dbReference type="EMBL" id="EIK61026.1"/>
    </source>
</evidence>
<evidence type="ECO:0000256" key="6">
    <source>
        <dbReference type="ARBA" id="ARBA00022692"/>
    </source>
</evidence>
<dbReference type="Pfam" id="PF13954">
    <property type="entry name" value="PapC_N"/>
    <property type="match status" value="1"/>
</dbReference>
<dbReference type="InterPro" id="IPR043142">
    <property type="entry name" value="PapC-like_C_sf"/>
</dbReference>
<reference evidence="12 13" key="1">
    <citation type="journal article" date="2012" name="PLoS Genet.">
        <title>Comparative Genomics of Plant-Associated Pseudomonas spp.: Insights into Diversity and Inheritance of Traits Involved in Multitrophic Interactions.</title>
        <authorList>
            <person name="Loper J.E."/>
            <person name="Hassan K.A."/>
            <person name="Mavrodi D.V."/>
            <person name="Davis E.W.II."/>
            <person name="Lim C.K."/>
            <person name="Shaffer B.T."/>
            <person name="Elbourne L.D."/>
            <person name="Stockwell V.O."/>
            <person name="Hartney S.L."/>
            <person name="Breakwell K."/>
            <person name="Henkels M.D."/>
            <person name="Tetu S.G."/>
            <person name="Rangel L.I."/>
            <person name="Kidarsa T.A."/>
            <person name="Wilson N.L."/>
            <person name="van de Mortel J.E."/>
            <person name="Song C."/>
            <person name="Blumhagen R."/>
            <person name="Radune D."/>
            <person name="Hostetler J.B."/>
            <person name="Brinkac L.M."/>
            <person name="Durkin A.S."/>
            <person name="Kluepfel D.A."/>
            <person name="Wechter W.P."/>
            <person name="Anderson A.J."/>
            <person name="Kim Y.C."/>
            <person name="Pierson L.S.III."/>
            <person name="Pierson E.A."/>
            <person name="Lindow S.E."/>
            <person name="Kobayashi D.Y."/>
            <person name="Raaijmakers J.M."/>
            <person name="Weller D.M."/>
            <person name="Thomashow L.S."/>
            <person name="Allen A.E."/>
            <person name="Paulsen I.T."/>
        </authorList>
    </citation>
    <scope>NUCLEOTIDE SEQUENCE [LARGE SCALE GENOMIC DNA]</scope>
    <source>
        <strain evidence="12 13">SS101</strain>
    </source>
</reference>
<keyword evidence="3" id="KW-0813">Transport</keyword>
<organism evidence="12 13">
    <name type="scientific">Pseudomonas lactis</name>
    <dbReference type="NCBI Taxonomy" id="1615674"/>
    <lineage>
        <taxon>Bacteria</taxon>
        <taxon>Pseudomonadati</taxon>
        <taxon>Pseudomonadota</taxon>
        <taxon>Gammaproteobacteria</taxon>
        <taxon>Pseudomonadales</taxon>
        <taxon>Pseudomonadaceae</taxon>
        <taxon>Pseudomonas</taxon>
    </lineage>
</organism>
<dbReference type="GO" id="GO:0009279">
    <property type="term" value="C:cell outer membrane"/>
    <property type="evidence" value="ECO:0007669"/>
    <property type="project" value="UniProtKB-SubCell"/>
</dbReference>
<dbReference type="PANTHER" id="PTHR30451">
    <property type="entry name" value="OUTER MEMBRANE USHER PROTEIN"/>
    <property type="match status" value="1"/>
</dbReference>
<dbReference type="GO" id="GO:0009297">
    <property type="term" value="P:pilus assembly"/>
    <property type="evidence" value="ECO:0007669"/>
    <property type="project" value="InterPro"/>
</dbReference>
<evidence type="ECO:0000259" key="11">
    <source>
        <dbReference type="Pfam" id="PF13954"/>
    </source>
</evidence>
<keyword evidence="5" id="KW-1029">Fimbrium biogenesis</keyword>
<evidence type="ECO:0000259" key="10">
    <source>
        <dbReference type="Pfam" id="PF13953"/>
    </source>
</evidence>
<evidence type="ECO:0000256" key="5">
    <source>
        <dbReference type="ARBA" id="ARBA00022558"/>
    </source>
</evidence>
<dbReference type="SUPFAM" id="SSF141729">
    <property type="entry name" value="FimD N-terminal domain-like"/>
    <property type="match status" value="1"/>
</dbReference>
<evidence type="ECO:0000256" key="8">
    <source>
        <dbReference type="ARBA" id="ARBA00023136"/>
    </source>
</evidence>
<dbReference type="InterPro" id="IPR025949">
    <property type="entry name" value="PapC-like_C"/>
</dbReference>
<keyword evidence="8" id="KW-0472">Membrane</keyword>
<dbReference type="Pfam" id="PF13953">
    <property type="entry name" value="PapC_C"/>
    <property type="match status" value="1"/>
</dbReference>
<accession>I4K8I6</accession>
<dbReference type="Gene3D" id="2.60.40.2610">
    <property type="entry name" value="Outer membrane usher protein FimD, plug domain"/>
    <property type="match status" value="1"/>
</dbReference>
<dbReference type="InterPro" id="IPR025885">
    <property type="entry name" value="PapC_N"/>
</dbReference>
<dbReference type="FunFam" id="2.60.40.3110:FF:000001">
    <property type="entry name" value="Putative fimbrial outer membrane usher"/>
    <property type="match status" value="1"/>
</dbReference>
<dbReference type="GO" id="GO:0015473">
    <property type="term" value="F:fimbrial usher porin activity"/>
    <property type="evidence" value="ECO:0007669"/>
    <property type="project" value="InterPro"/>
</dbReference>
<protein>
    <submittedName>
        <fullName evidence="12">Fimbrial usher protein</fullName>
    </submittedName>
</protein>
<sequence>MHVRTWASCFVGSMLLMTVKGTDAAAAKFDTGFVADFGGNEALKSNLEVMLHEEQVGPGTYLVGIELNRDYFGQREISFVRDQQSLKACLPQALLMEMGIKLPSLSQPSGDALCMDLTILVEGATVRFDSRQLRLNISVPQISMNRDARGYVAPEEWDSGINAGFLNYQFSGSQSKSQRYSAANYNLYLNGGLNLGEWRLRSSSSYRNDGTWERAATYVQRDLPGTNGSLTLGENVTPGDTFQSVPFRGLQIASDPQMLPDSMQGYAPVIHGVAQTQARVEVRQHGYSLYSTFVTPGPFEIRDLNAASGSGDLEVIITEADGSERRFIQPYATLGNLLRDGTWRYSVTAGQYHEPNARLDQPTFTQASLAYGLPQDYTLSLSGLLGEGYRAYQIGIGKGLGTFGALSLDVTQSVTNTRRESVSGQSYGLRYGKAFATGINLRFAGYRYSTPGYRDFSETVSQSSWGTDIGQRSSYRQISRRSRLEANISQTFANSTSLYLNLSQQDYWNSSVNHRQLQFGINGQVQRVNLSLYASKSLSASESEGLQLGLTLSFPLGRQNASVSLERNADGSNDQRLGLSGLAGDYNDLSYNVGMQRSERSDNNGTVSLGYRAPWANIGAGLSNSSTYKTANVGISGSVLVHAGGMQLGQSLGETMALVEVKDTPDVGINNAPGTFTNAKGYSLVPYVQPYRRNRISLDTSKLDANTDIDSGVSSVTPRRGAVVLARFKATHTEKVLANVVLPSGEVVPFGAAVLDANGQRVNAVGPMGQVLLAVGERREFRLIWGETSEQQCVFTLDLKDVKEKEGFKVVNVRCSMMKK</sequence>
<keyword evidence="7" id="KW-0732">Signal</keyword>
<dbReference type="Gene3D" id="3.10.20.410">
    <property type="match status" value="1"/>
</dbReference>
<evidence type="ECO:0000313" key="13">
    <source>
        <dbReference type="Proteomes" id="UP000003213"/>
    </source>
</evidence>
<evidence type="ECO:0000256" key="4">
    <source>
        <dbReference type="ARBA" id="ARBA00022452"/>
    </source>
</evidence>
<dbReference type="HOGENOM" id="CLU_009120_3_1_6"/>
<dbReference type="Pfam" id="PF00577">
    <property type="entry name" value="Usher"/>
    <property type="match status" value="1"/>
</dbReference>
<evidence type="ECO:0000256" key="9">
    <source>
        <dbReference type="ARBA" id="ARBA00023237"/>
    </source>
</evidence>
<dbReference type="RefSeq" id="WP_003189508.1">
    <property type="nucleotide sequence ID" value="NZ_CM001513.1"/>
</dbReference>
<evidence type="ECO:0000256" key="3">
    <source>
        <dbReference type="ARBA" id="ARBA00022448"/>
    </source>
</evidence>
<dbReference type="InterPro" id="IPR000015">
    <property type="entry name" value="Fimb_usher"/>
</dbReference>
<dbReference type="EMBL" id="AHPN01000001">
    <property type="protein sequence ID" value="EIK61026.1"/>
    <property type="molecule type" value="Genomic_DNA"/>
</dbReference>
<keyword evidence="9" id="KW-0998">Cell outer membrane</keyword>
<gene>
    <name evidence="12" type="ORF">PflSS101_1480</name>
</gene>
<proteinExistence type="inferred from homology"/>
<comment type="subcellular location">
    <subcellularLocation>
        <location evidence="1">Cell outer membrane</location>
        <topology evidence="1">Multi-pass membrane protein</topology>
    </subcellularLocation>
</comment>
<evidence type="ECO:0000256" key="7">
    <source>
        <dbReference type="ARBA" id="ARBA00022729"/>
    </source>
</evidence>
<dbReference type="Gene3D" id="2.60.40.2070">
    <property type="match status" value="1"/>
</dbReference>
<dbReference type="PANTHER" id="PTHR30451:SF21">
    <property type="entry name" value="FIMBRIAL USHER DOMAIN-CONTAINING PROTEIN YDET-RELATED"/>
    <property type="match status" value="1"/>
</dbReference>
<dbReference type="InterPro" id="IPR042186">
    <property type="entry name" value="FimD_plug_dom"/>
</dbReference>
<dbReference type="AlphaFoldDB" id="I4K8I6"/>
<comment type="caution">
    <text evidence="12">The sequence shown here is derived from an EMBL/GenBank/DDBJ whole genome shotgun (WGS) entry which is preliminary data.</text>
</comment>
<dbReference type="Proteomes" id="UP000003213">
    <property type="component" value="Chromosome"/>
</dbReference>
<comment type="similarity">
    <text evidence="2">Belongs to the fimbrial export usher family.</text>
</comment>
<keyword evidence="6" id="KW-0812">Transmembrane</keyword>
<keyword evidence="4" id="KW-1134">Transmembrane beta strand</keyword>
<name>I4K8I6_9PSED</name>
<dbReference type="PATRIC" id="fig|1038924.3.peg.1451"/>
<dbReference type="Gene3D" id="2.60.40.3110">
    <property type="match status" value="1"/>
</dbReference>
<dbReference type="InterPro" id="IPR037224">
    <property type="entry name" value="PapC_N_sf"/>
</dbReference>
<evidence type="ECO:0000256" key="1">
    <source>
        <dbReference type="ARBA" id="ARBA00004571"/>
    </source>
</evidence>